<evidence type="ECO:0000256" key="1">
    <source>
        <dbReference type="SAM" id="MobiDB-lite"/>
    </source>
</evidence>
<evidence type="ECO:0000256" key="2">
    <source>
        <dbReference type="SAM" id="SignalP"/>
    </source>
</evidence>
<dbReference type="GO" id="GO:0000272">
    <property type="term" value="P:polysaccharide catabolic process"/>
    <property type="evidence" value="ECO:0007669"/>
    <property type="project" value="InterPro"/>
</dbReference>
<gene>
    <name evidence="3" type="ORF">A3G51_00570</name>
</gene>
<dbReference type="InterPro" id="IPR036439">
    <property type="entry name" value="Dockerin_dom_sf"/>
</dbReference>
<dbReference type="SUPFAM" id="SSF47473">
    <property type="entry name" value="EF-hand"/>
    <property type="match status" value="1"/>
</dbReference>
<evidence type="ECO:0000313" key="4">
    <source>
        <dbReference type="Proteomes" id="UP000177745"/>
    </source>
</evidence>
<feature type="chain" id="PRO_5009535801" evidence="2">
    <location>
        <begin position="24"/>
        <end position="697"/>
    </location>
</feature>
<dbReference type="Proteomes" id="UP000177745">
    <property type="component" value="Unassembled WGS sequence"/>
</dbReference>
<dbReference type="Gene3D" id="1.10.1330.10">
    <property type="entry name" value="Dockerin domain"/>
    <property type="match status" value="1"/>
</dbReference>
<comment type="caution">
    <text evidence="3">The sequence shown here is derived from an EMBL/GenBank/DDBJ whole genome shotgun (WGS) entry which is preliminary data.</text>
</comment>
<dbReference type="Gene3D" id="2.130.10.10">
    <property type="entry name" value="YVTN repeat-like/Quinoprotein amine dehydrogenase"/>
    <property type="match status" value="2"/>
</dbReference>
<dbReference type="AlphaFoldDB" id="A0A1F8H8R4"/>
<dbReference type="EMBL" id="MGKY01000008">
    <property type="protein sequence ID" value="OGN33971.1"/>
    <property type="molecule type" value="Genomic_DNA"/>
</dbReference>
<dbReference type="InterPro" id="IPR011992">
    <property type="entry name" value="EF-hand-dom_pair"/>
</dbReference>
<reference evidence="3 4" key="1">
    <citation type="journal article" date="2016" name="Nat. Commun.">
        <title>Thousands of microbial genomes shed light on interconnected biogeochemical processes in an aquifer system.</title>
        <authorList>
            <person name="Anantharaman K."/>
            <person name="Brown C.T."/>
            <person name="Hug L.A."/>
            <person name="Sharon I."/>
            <person name="Castelle C.J."/>
            <person name="Probst A.J."/>
            <person name="Thomas B.C."/>
            <person name="Singh A."/>
            <person name="Wilkins M.J."/>
            <person name="Karaoz U."/>
            <person name="Brodie E.L."/>
            <person name="Williams K.H."/>
            <person name="Hubbard S.S."/>
            <person name="Banfield J.F."/>
        </authorList>
    </citation>
    <scope>NUCLEOTIDE SEQUENCE [LARGE SCALE GENOMIC DNA]</scope>
</reference>
<name>A0A1F8H8R4_9BACT</name>
<keyword evidence="2" id="KW-0732">Signal</keyword>
<feature type="compositionally biased region" description="Pro residues" evidence="1">
    <location>
        <begin position="428"/>
        <end position="438"/>
    </location>
</feature>
<dbReference type="GO" id="GO:0004553">
    <property type="term" value="F:hydrolase activity, hydrolyzing O-glycosyl compounds"/>
    <property type="evidence" value="ECO:0007669"/>
    <property type="project" value="InterPro"/>
</dbReference>
<sequence>MANKLLVLAVILCLLLPALSALAATFTDDTQTEFDAGVYGNTVWDTNHVELSPGQTSGTFTSQVFDGGAVANWSQISWSETLISVDKLITVDVTADVWKSVDNAAAWSLVKDDYNGTDGNNAIDMVIDGNENLWILNNQDVWKSTDKGASWTKINDDYNGSETQNGAQIARDGGNNLYIAEADEDIWYSADGGVNWTKQAVNINGGVGNIGGFVGVGSSLYAADAASDVWKSTDSGINWTLVKDDYNGTDGNGVSHMTASTTGNLYIVDSQDVWKSTDAGVSWTKINNDYNGGETQNAVVMTINSSGHLFIAETDEDVWRSADDGVNWTKQGANINGGNGNIVGMAYVSVSTDITFAARSGNVNPPTDSFSGSLTNPSGGAPGVSDARYFQYQASFSTEDSGIIPELSSVTVTYTAGTPTPTSSGSPTPTPTPTPTPVETPVVEQVSSGGGGNDPTRIVFSGKAFPGATVGIYLMGVEYGQVLIDTEFKTQSDGSFKSEIVSPVEEQRLYGLLVKDKEGKPAKSKFFTYNLKFNTIVRQENIILAPTIKTNKPVFVRNEFLLVSGDAAPGNTVEALADGKVIDSARADDSGFYEMFINTNNLMLKIYNIQTRQIDSVSGKTSDVSETRIIKVGSFAFANIDFNQDGQINISDWSVFLSNWSSVDSNFRTKADLNGDGKLDVSDFSVFLVSFQLSQGH</sequence>
<feature type="compositionally biased region" description="Low complexity" evidence="1">
    <location>
        <begin position="414"/>
        <end position="427"/>
    </location>
</feature>
<dbReference type="InterPro" id="IPR002105">
    <property type="entry name" value="Dockerin_1_rpt"/>
</dbReference>
<dbReference type="InterPro" id="IPR018247">
    <property type="entry name" value="EF_Hand_1_Ca_BS"/>
</dbReference>
<organism evidence="3 4">
    <name type="scientific">Candidatus Yanofskybacteria bacterium RIFCSPLOWO2_12_FULL_43_11b</name>
    <dbReference type="NCBI Taxonomy" id="1802710"/>
    <lineage>
        <taxon>Bacteria</taxon>
        <taxon>Candidatus Yanofskyibacteriota</taxon>
    </lineage>
</organism>
<dbReference type="Pfam" id="PF00404">
    <property type="entry name" value="Dockerin_1"/>
    <property type="match status" value="1"/>
</dbReference>
<feature type="signal peptide" evidence="2">
    <location>
        <begin position="1"/>
        <end position="23"/>
    </location>
</feature>
<protein>
    <submittedName>
        <fullName evidence="3">Uncharacterized protein</fullName>
    </submittedName>
</protein>
<accession>A0A1F8H8R4</accession>
<evidence type="ECO:0000313" key="3">
    <source>
        <dbReference type="EMBL" id="OGN33971.1"/>
    </source>
</evidence>
<feature type="region of interest" description="Disordered" evidence="1">
    <location>
        <begin position="414"/>
        <end position="454"/>
    </location>
</feature>
<dbReference type="PROSITE" id="PS00018">
    <property type="entry name" value="EF_HAND_1"/>
    <property type="match status" value="2"/>
</dbReference>
<proteinExistence type="predicted"/>
<dbReference type="CDD" id="cd15482">
    <property type="entry name" value="Sialidase_non-viral"/>
    <property type="match status" value="1"/>
</dbReference>
<dbReference type="SUPFAM" id="SSF110296">
    <property type="entry name" value="Oligoxyloglucan reducing end-specific cellobiohydrolase"/>
    <property type="match status" value="1"/>
</dbReference>
<dbReference type="InterPro" id="IPR015943">
    <property type="entry name" value="WD40/YVTN_repeat-like_dom_sf"/>
</dbReference>